<organism evidence="2 3">
    <name type="scientific">Candidatus Xianfuyuplasma coldseepsis</name>
    <dbReference type="NCBI Taxonomy" id="2782163"/>
    <lineage>
        <taxon>Bacteria</taxon>
        <taxon>Bacillati</taxon>
        <taxon>Mycoplasmatota</taxon>
        <taxon>Mollicutes</taxon>
        <taxon>Candidatus Izemoplasmatales</taxon>
        <taxon>Candidatus Izemoplasmataceae</taxon>
        <taxon>Candidatus Xianfuyuplasma</taxon>
    </lineage>
</organism>
<keyword evidence="3" id="KW-1185">Reference proteome</keyword>
<dbReference type="EMBL" id="CP048914">
    <property type="protein sequence ID" value="QMS84378.1"/>
    <property type="molecule type" value="Genomic_DNA"/>
</dbReference>
<feature type="domain" description="HTH cro/C1-type" evidence="1">
    <location>
        <begin position="5"/>
        <end position="41"/>
    </location>
</feature>
<dbReference type="InterPro" id="IPR010982">
    <property type="entry name" value="Lambda_DNA-bd_dom_sf"/>
</dbReference>
<accession>A0A7L7KRE7</accession>
<protein>
    <submittedName>
        <fullName evidence="2">XRE family transcriptional regulator</fullName>
    </submittedName>
</protein>
<dbReference type="GO" id="GO:0003677">
    <property type="term" value="F:DNA binding"/>
    <property type="evidence" value="ECO:0007669"/>
    <property type="project" value="InterPro"/>
</dbReference>
<dbReference type="SUPFAM" id="SSF47413">
    <property type="entry name" value="lambda repressor-like DNA-binding domains"/>
    <property type="match status" value="1"/>
</dbReference>
<dbReference type="CDD" id="cd00093">
    <property type="entry name" value="HTH_XRE"/>
    <property type="match status" value="1"/>
</dbReference>
<dbReference type="SUPFAM" id="SSF81301">
    <property type="entry name" value="Nucleotidyltransferase"/>
    <property type="match status" value="1"/>
</dbReference>
<dbReference type="Gene3D" id="1.10.260.40">
    <property type="entry name" value="lambda repressor-like DNA-binding domains"/>
    <property type="match status" value="1"/>
</dbReference>
<reference evidence="2 3" key="1">
    <citation type="submission" date="2020-02" db="EMBL/GenBank/DDBJ databases">
        <authorList>
            <person name="Zheng R.K."/>
            <person name="Sun C.M."/>
        </authorList>
    </citation>
    <scope>NUCLEOTIDE SEQUENCE [LARGE SCALE GENOMIC DNA]</scope>
    <source>
        <strain evidence="3">zrk13</strain>
    </source>
</reference>
<name>A0A7L7KRE7_9MOLU</name>
<dbReference type="SMART" id="SM00530">
    <property type="entry name" value="HTH_XRE"/>
    <property type="match status" value="1"/>
</dbReference>
<dbReference type="InterPro" id="IPR041633">
    <property type="entry name" value="Polbeta"/>
</dbReference>
<dbReference type="InterPro" id="IPR001387">
    <property type="entry name" value="Cro/C1-type_HTH"/>
</dbReference>
<dbReference type="CDD" id="cd05403">
    <property type="entry name" value="NT_KNTase_like"/>
    <property type="match status" value="1"/>
</dbReference>
<evidence type="ECO:0000259" key="1">
    <source>
        <dbReference type="PROSITE" id="PS50943"/>
    </source>
</evidence>
<dbReference type="InterPro" id="IPR043519">
    <property type="entry name" value="NT_sf"/>
</dbReference>
<dbReference type="Pfam" id="PF01381">
    <property type="entry name" value="HTH_3"/>
    <property type="match status" value="1"/>
</dbReference>
<gene>
    <name evidence="2" type="ORF">G4Z02_01005</name>
</gene>
<dbReference type="Pfam" id="PF18765">
    <property type="entry name" value="Polbeta"/>
    <property type="match status" value="1"/>
</dbReference>
<evidence type="ECO:0000313" key="3">
    <source>
        <dbReference type="Proteomes" id="UP000514720"/>
    </source>
</evidence>
<dbReference type="Gene3D" id="3.30.460.10">
    <property type="entry name" value="Beta Polymerase, domain 2"/>
    <property type="match status" value="1"/>
</dbReference>
<dbReference type="PROSITE" id="PS50943">
    <property type="entry name" value="HTH_CROC1"/>
    <property type="match status" value="1"/>
</dbReference>
<proteinExistence type="predicted"/>
<dbReference type="AlphaFoldDB" id="A0A7L7KRE7"/>
<evidence type="ECO:0000313" key="2">
    <source>
        <dbReference type="EMBL" id="QMS84378.1"/>
    </source>
</evidence>
<sequence length="163" mass="18876">MEFKIKEARAEYHVTQKELSEITEIPLRTIENWESGKRKPSPWVEKLIDSHLKQFPKNERGIITMRKNTYNIDQIKEAVLPVTLKYDINRIILFGSYSKGIEDELSDIDIAVDTNARGLTFLGIVDEICTALVKDVDVINFRDIVKDSDFMKDVLKGVVLYER</sequence>
<dbReference type="Proteomes" id="UP000514720">
    <property type="component" value="Chromosome"/>
</dbReference>
<dbReference type="RefSeq" id="WP_258877989.1">
    <property type="nucleotide sequence ID" value="NZ_CP048914.1"/>
</dbReference>
<dbReference type="KEGG" id="xcl:G4Z02_01005"/>